<dbReference type="OrthoDB" id="4093331at2759"/>
<gene>
    <name evidence="2" type="ORF">SAMEA4029010_CIC11G00000001343</name>
</gene>
<protein>
    <submittedName>
        <fullName evidence="2">CIC11C00000001343</fullName>
    </submittedName>
</protein>
<feature type="region of interest" description="Disordered" evidence="1">
    <location>
        <begin position="201"/>
        <end position="220"/>
    </location>
</feature>
<proteinExistence type="predicted"/>
<dbReference type="Proteomes" id="UP000182334">
    <property type="component" value="Chromosome III"/>
</dbReference>
<evidence type="ECO:0000256" key="1">
    <source>
        <dbReference type="SAM" id="MobiDB-lite"/>
    </source>
</evidence>
<evidence type="ECO:0000313" key="3">
    <source>
        <dbReference type="Proteomes" id="UP000182334"/>
    </source>
</evidence>
<dbReference type="EMBL" id="LT635758">
    <property type="protein sequence ID" value="SGZ51884.1"/>
    <property type="molecule type" value="Genomic_DNA"/>
</dbReference>
<keyword evidence="3" id="KW-1185">Reference proteome</keyword>
<evidence type="ECO:0000313" key="2">
    <source>
        <dbReference type="EMBL" id="SGZ51884.1"/>
    </source>
</evidence>
<feature type="region of interest" description="Disordered" evidence="1">
    <location>
        <begin position="148"/>
        <end position="183"/>
    </location>
</feature>
<name>A0A1L0D5X0_9ASCO</name>
<feature type="region of interest" description="Disordered" evidence="1">
    <location>
        <begin position="23"/>
        <end position="51"/>
    </location>
</feature>
<sequence>MSNQIRINVLDQENDHKRVAGKTKTLDQENVRISQKRSGPQTGSHDQKRLRVPLAGKDQNLVPGLQRSKSSAANVFQTQPLVQNGNQALNQTHGQNHIHNPNMLQRLRPVSTSFKQPSLLKSNSSLGFTHRPSSLSLATQIRNANPHKNTIFPQEDAHRSQELTPRFSTDSVKKSSAAPLPPLNISLADTISENTHRLHASNVQQSVQHPGDPIKRSKSATKNALIESLAEDPDSIEMVAHQDLPVPRHVPLGVTQLLALDLEFIRTGTRIRTASPAQDVSFESTWDEDNIDDEEENMILEGELAQSGLVGLSTEELNDLLDF</sequence>
<reference evidence="2 3" key="1">
    <citation type="submission" date="2016-10" db="EMBL/GenBank/DDBJ databases">
        <authorList>
            <person name="de Groot N.N."/>
        </authorList>
    </citation>
    <scope>NUCLEOTIDE SEQUENCE [LARGE SCALE GENOMIC DNA]</scope>
    <source>
        <strain evidence="2 3">CBS 141442</strain>
    </source>
</reference>
<organism evidence="2 3">
    <name type="scientific">Sungouiella intermedia</name>
    <dbReference type="NCBI Taxonomy" id="45354"/>
    <lineage>
        <taxon>Eukaryota</taxon>
        <taxon>Fungi</taxon>
        <taxon>Dikarya</taxon>
        <taxon>Ascomycota</taxon>
        <taxon>Saccharomycotina</taxon>
        <taxon>Pichiomycetes</taxon>
        <taxon>Metschnikowiaceae</taxon>
        <taxon>Sungouiella</taxon>
    </lineage>
</organism>
<feature type="compositionally biased region" description="Polar residues" evidence="1">
    <location>
        <begin position="31"/>
        <end position="44"/>
    </location>
</feature>
<accession>A0A1L0D5X0</accession>
<dbReference type="AlphaFoldDB" id="A0A1L0D5X0"/>